<dbReference type="GO" id="GO:0005737">
    <property type="term" value="C:cytoplasm"/>
    <property type="evidence" value="ECO:0007669"/>
    <property type="project" value="UniProtKB-SubCell"/>
</dbReference>
<keyword evidence="13" id="KW-0234">DNA repair</keyword>
<comment type="similarity">
    <text evidence="4">Belongs to the DEF1 family.</text>
</comment>
<dbReference type="Pfam" id="PF02845">
    <property type="entry name" value="CUE"/>
    <property type="match status" value="1"/>
</dbReference>
<feature type="region of interest" description="Disordered" evidence="15">
    <location>
        <begin position="1"/>
        <end position="28"/>
    </location>
</feature>
<dbReference type="Proteomes" id="UP000053890">
    <property type="component" value="Unassembled WGS sequence"/>
</dbReference>
<dbReference type="OrthoDB" id="5396806at2759"/>
<keyword evidence="8" id="KW-0227">DNA damage</keyword>
<keyword evidence="6" id="KW-0158">Chromosome</keyword>
<evidence type="ECO:0000256" key="14">
    <source>
        <dbReference type="ARBA" id="ARBA00023242"/>
    </source>
</evidence>
<keyword evidence="18" id="KW-1185">Reference proteome</keyword>
<evidence type="ECO:0000256" key="11">
    <source>
        <dbReference type="ARBA" id="ARBA00022895"/>
    </source>
</evidence>
<organism evidence="17 18">
    <name type="scientific">Rhodotorula graminis (strain WP1)</name>
    <dbReference type="NCBI Taxonomy" id="578459"/>
    <lineage>
        <taxon>Eukaryota</taxon>
        <taxon>Fungi</taxon>
        <taxon>Dikarya</taxon>
        <taxon>Basidiomycota</taxon>
        <taxon>Pucciniomycotina</taxon>
        <taxon>Microbotryomycetes</taxon>
        <taxon>Sporidiobolales</taxon>
        <taxon>Sporidiobolaceae</taxon>
        <taxon>Rhodotorula</taxon>
    </lineage>
</organism>
<dbReference type="AlphaFoldDB" id="A0A194SAX1"/>
<evidence type="ECO:0000313" key="18">
    <source>
        <dbReference type="Proteomes" id="UP000053890"/>
    </source>
</evidence>
<evidence type="ECO:0000256" key="2">
    <source>
        <dbReference type="ARBA" id="ARBA00004496"/>
    </source>
</evidence>
<evidence type="ECO:0000256" key="1">
    <source>
        <dbReference type="ARBA" id="ARBA00004123"/>
    </source>
</evidence>
<dbReference type="GO" id="GO:0000781">
    <property type="term" value="C:chromosome, telomeric region"/>
    <property type="evidence" value="ECO:0007669"/>
    <property type="project" value="UniProtKB-SubCell"/>
</dbReference>
<name>A0A194SAX1_RHOGW</name>
<keyword evidence="12" id="KW-0238">DNA-binding</keyword>
<comment type="subcellular location">
    <subcellularLocation>
        <location evidence="3">Chromosome</location>
        <location evidence="3">Telomere</location>
    </subcellularLocation>
    <subcellularLocation>
        <location evidence="2">Cytoplasm</location>
    </subcellularLocation>
    <subcellularLocation>
        <location evidence="1">Nucleus</location>
    </subcellularLocation>
</comment>
<keyword evidence="9" id="KW-0833">Ubl conjugation pathway</keyword>
<evidence type="ECO:0000259" key="16">
    <source>
        <dbReference type="PROSITE" id="PS51140"/>
    </source>
</evidence>
<keyword evidence="14" id="KW-0539">Nucleus</keyword>
<evidence type="ECO:0000256" key="12">
    <source>
        <dbReference type="ARBA" id="ARBA00023125"/>
    </source>
</evidence>
<evidence type="ECO:0000256" key="9">
    <source>
        <dbReference type="ARBA" id="ARBA00022786"/>
    </source>
</evidence>
<evidence type="ECO:0000256" key="6">
    <source>
        <dbReference type="ARBA" id="ARBA00022454"/>
    </source>
</evidence>
<dbReference type="GO" id="GO:0043130">
    <property type="term" value="F:ubiquitin binding"/>
    <property type="evidence" value="ECO:0007669"/>
    <property type="project" value="InterPro"/>
</dbReference>
<protein>
    <recommendedName>
        <fullName evidence="5">RNA polymerase II degradation factor 1</fullName>
    </recommendedName>
</protein>
<keyword evidence="11" id="KW-0779">Telomere</keyword>
<sequence>MSAPLRGSGRPRRGRGGISAVVPAPSAHETEEVRGLRAKFGSKLATAKELFPDWTDEDILYAIQEANGDLEVTIVRMSEGLAQQWGAVKTKKDKKVEKAVAAPPTPAAAPLAQRGSFVGAGRGGRGGFGARYFGTLWAGNEAVAARCADVSL</sequence>
<evidence type="ECO:0000256" key="4">
    <source>
        <dbReference type="ARBA" id="ARBA00005491"/>
    </source>
</evidence>
<dbReference type="InterPro" id="IPR003892">
    <property type="entry name" value="CUE"/>
</dbReference>
<dbReference type="CDD" id="cd14368">
    <property type="entry name" value="CUE_DEF1_like"/>
    <property type="match status" value="1"/>
</dbReference>
<evidence type="ECO:0000256" key="8">
    <source>
        <dbReference type="ARBA" id="ARBA00022763"/>
    </source>
</evidence>
<proteinExistence type="inferred from homology"/>
<evidence type="ECO:0000256" key="3">
    <source>
        <dbReference type="ARBA" id="ARBA00004574"/>
    </source>
</evidence>
<dbReference type="PROSITE" id="PS51140">
    <property type="entry name" value="CUE"/>
    <property type="match status" value="1"/>
</dbReference>
<keyword evidence="7" id="KW-0963">Cytoplasm</keyword>
<evidence type="ECO:0000256" key="7">
    <source>
        <dbReference type="ARBA" id="ARBA00022490"/>
    </source>
</evidence>
<feature type="domain" description="CUE" evidence="16">
    <location>
        <begin position="39"/>
        <end position="82"/>
    </location>
</feature>
<gene>
    <name evidence="17" type="ORF">RHOBADRAFT_52538</name>
</gene>
<evidence type="ECO:0000256" key="5">
    <source>
        <dbReference type="ARBA" id="ARBA00020536"/>
    </source>
</evidence>
<dbReference type="GeneID" id="28976837"/>
<dbReference type="InterPro" id="IPR041803">
    <property type="entry name" value="DEF1_CUE"/>
</dbReference>
<dbReference type="RefSeq" id="XP_018272595.1">
    <property type="nucleotide sequence ID" value="XM_018416389.1"/>
</dbReference>
<evidence type="ECO:0000256" key="15">
    <source>
        <dbReference type="SAM" id="MobiDB-lite"/>
    </source>
</evidence>
<dbReference type="STRING" id="578459.A0A194SAX1"/>
<dbReference type="EMBL" id="KQ474076">
    <property type="protein sequence ID" value="KPV76546.1"/>
    <property type="molecule type" value="Genomic_DNA"/>
</dbReference>
<evidence type="ECO:0000313" key="17">
    <source>
        <dbReference type="EMBL" id="KPV76546.1"/>
    </source>
</evidence>
<accession>A0A194SAX1</accession>
<dbReference type="GO" id="GO:0005634">
    <property type="term" value="C:nucleus"/>
    <property type="evidence" value="ECO:0007669"/>
    <property type="project" value="UniProtKB-SubCell"/>
</dbReference>
<dbReference type="GO" id="GO:0006281">
    <property type="term" value="P:DNA repair"/>
    <property type="evidence" value="ECO:0007669"/>
    <property type="project" value="UniProtKB-KW"/>
</dbReference>
<keyword evidence="10" id="KW-0832">Ubl conjugation</keyword>
<reference evidence="17 18" key="1">
    <citation type="journal article" date="2015" name="Front. Microbiol.">
        <title>Genome sequence of the plant growth promoting endophytic yeast Rhodotorula graminis WP1.</title>
        <authorList>
            <person name="Firrincieli A."/>
            <person name="Otillar R."/>
            <person name="Salamov A."/>
            <person name="Schmutz J."/>
            <person name="Khan Z."/>
            <person name="Redman R.S."/>
            <person name="Fleck N.D."/>
            <person name="Lindquist E."/>
            <person name="Grigoriev I.V."/>
            <person name="Doty S.L."/>
        </authorList>
    </citation>
    <scope>NUCLEOTIDE SEQUENCE [LARGE SCALE GENOMIC DNA]</scope>
    <source>
        <strain evidence="17 18">WP1</strain>
    </source>
</reference>
<evidence type="ECO:0000256" key="10">
    <source>
        <dbReference type="ARBA" id="ARBA00022843"/>
    </source>
</evidence>
<dbReference type="GO" id="GO:0003677">
    <property type="term" value="F:DNA binding"/>
    <property type="evidence" value="ECO:0007669"/>
    <property type="project" value="UniProtKB-KW"/>
</dbReference>
<evidence type="ECO:0000256" key="13">
    <source>
        <dbReference type="ARBA" id="ARBA00023204"/>
    </source>
</evidence>